<evidence type="ECO:0000313" key="3">
    <source>
        <dbReference type="Proteomes" id="UP000594638"/>
    </source>
</evidence>
<dbReference type="Gramene" id="OE9A021381T1">
    <property type="protein sequence ID" value="OE9A021381C1"/>
    <property type="gene ID" value="OE9A021381"/>
</dbReference>
<dbReference type="PANTHER" id="PTHR35109">
    <property type="entry name" value="GLUTAMATE RACEMASE"/>
    <property type="match status" value="1"/>
</dbReference>
<proteinExistence type="predicted"/>
<gene>
    <name evidence="2" type="ORF">OLEA9_A021381</name>
</gene>
<organism evidence="2 3">
    <name type="scientific">Olea europaea subsp. europaea</name>
    <dbReference type="NCBI Taxonomy" id="158383"/>
    <lineage>
        <taxon>Eukaryota</taxon>
        <taxon>Viridiplantae</taxon>
        <taxon>Streptophyta</taxon>
        <taxon>Embryophyta</taxon>
        <taxon>Tracheophyta</taxon>
        <taxon>Spermatophyta</taxon>
        <taxon>Magnoliopsida</taxon>
        <taxon>eudicotyledons</taxon>
        <taxon>Gunneridae</taxon>
        <taxon>Pentapetalae</taxon>
        <taxon>asterids</taxon>
        <taxon>lamiids</taxon>
        <taxon>Lamiales</taxon>
        <taxon>Oleaceae</taxon>
        <taxon>Oleeae</taxon>
        <taxon>Olea</taxon>
    </lineage>
</organism>
<feature type="region of interest" description="Disordered" evidence="1">
    <location>
        <begin position="89"/>
        <end position="109"/>
    </location>
</feature>
<dbReference type="OrthoDB" id="1930788at2759"/>
<reference evidence="2 3" key="1">
    <citation type="submission" date="2019-12" db="EMBL/GenBank/DDBJ databases">
        <authorList>
            <person name="Alioto T."/>
            <person name="Alioto T."/>
            <person name="Gomez Garrido J."/>
        </authorList>
    </citation>
    <scope>NUCLEOTIDE SEQUENCE [LARGE SCALE GENOMIC DNA]</scope>
</reference>
<dbReference type="AlphaFoldDB" id="A0A8S0S0L3"/>
<evidence type="ECO:0000256" key="1">
    <source>
        <dbReference type="SAM" id="MobiDB-lite"/>
    </source>
</evidence>
<evidence type="ECO:0000313" key="2">
    <source>
        <dbReference type="EMBL" id="CAA2986102.1"/>
    </source>
</evidence>
<protein>
    <submittedName>
        <fullName evidence="2">Uncharacterized protein LOC111404941</fullName>
    </submittedName>
</protein>
<name>A0A8S0S0L3_OLEEU</name>
<dbReference type="Proteomes" id="UP000594638">
    <property type="component" value="Unassembled WGS sequence"/>
</dbReference>
<accession>A0A8S0S0L3</accession>
<sequence length="109" mass="12326">MKIKSSSLIGLVEVKRIGRCMSKLEGSYNGIKLKESVEGRDKRQQEGDGLLCWLPHPRTGIYCPKGRERVMDDVPTDAASFDQTYWLRNSEGVDRPDPPYNLKLATVND</sequence>
<dbReference type="EMBL" id="CACTIH010003841">
    <property type="protein sequence ID" value="CAA2986102.1"/>
    <property type="molecule type" value="Genomic_DNA"/>
</dbReference>
<dbReference type="PANTHER" id="PTHR35109:SF1">
    <property type="entry name" value="GLUTAMATE RACEMASE"/>
    <property type="match status" value="1"/>
</dbReference>
<keyword evidence="3" id="KW-1185">Reference proteome</keyword>
<comment type="caution">
    <text evidence="2">The sequence shown here is derived from an EMBL/GenBank/DDBJ whole genome shotgun (WGS) entry which is preliminary data.</text>
</comment>